<proteinExistence type="predicted"/>
<accession>A0ABT7P3L1</accession>
<gene>
    <name evidence="1" type="ORF">QRB35_17805</name>
</gene>
<evidence type="ECO:0000313" key="1">
    <source>
        <dbReference type="EMBL" id="MDM3927868.1"/>
    </source>
</evidence>
<comment type="caution">
    <text evidence="1">The sequence shown here is derived from an EMBL/GenBank/DDBJ whole genome shotgun (WGS) entry which is preliminary data.</text>
</comment>
<reference evidence="1 2" key="2">
    <citation type="submission" date="2023-06" db="EMBL/GenBank/DDBJ databases">
        <title>Itaconate inhibition of nontuberculous mycobacteria.</title>
        <authorList>
            <person name="Breen P."/>
            <person name="Zimbric M."/>
            <person name="Caverly L."/>
        </authorList>
    </citation>
    <scope>NUCLEOTIDE SEQUENCE [LARGE SCALE GENOMIC DNA]</scope>
    <source>
        <strain evidence="1 2">FLAC1071</strain>
    </source>
</reference>
<reference evidence="2" key="1">
    <citation type="submission" date="2023-06" db="EMBL/GenBank/DDBJ databases">
        <title>Itaconate inhibition of nontuberculous mycobacteria.</title>
        <authorList>
            <person name="Spilker T."/>
        </authorList>
    </citation>
    <scope>NUCLEOTIDE SEQUENCE [LARGE SCALE GENOMIC DNA]</scope>
    <source>
        <strain evidence="2">FLAC1071</strain>
    </source>
</reference>
<evidence type="ECO:0000313" key="2">
    <source>
        <dbReference type="Proteomes" id="UP001529272"/>
    </source>
</evidence>
<protein>
    <submittedName>
        <fullName evidence="1">Uncharacterized protein</fullName>
    </submittedName>
</protein>
<keyword evidence="2" id="KW-1185">Reference proteome</keyword>
<dbReference type="EMBL" id="JASZZX010000016">
    <property type="protein sequence ID" value="MDM3927868.1"/>
    <property type="molecule type" value="Genomic_DNA"/>
</dbReference>
<dbReference type="Proteomes" id="UP001529272">
    <property type="component" value="Unassembled WGS sequence"/>
</dbReference>
<name>A0ABT7P3L1_MYCIT</name>
<organism evidence="1 2">
    <name type="scientific">Mycobacterium intracellulare subsp. chimaera</name>
    <dbReference type="NCBI Taxonomy" id="222805"/>
    <lineage>
        <taxon>Bacteria</taxon>
        <taxon>Bacillati</taxon>
        <taxon>Actinomycetota</taxon>
        <taxon>Actinomycetes</taxon>
        <taxon>Mycobacteriales</taxon>
        <taxon>Mycobacteriaceae</taxon>
        <taxon>Mycobacterium</taxon>
        <taxon>Mycobacterium avium complex (MAC)</taxon>
    </lineage>
</organism>
<sequence>MSDRWRIHPSRFGAQGSGRAAATPFRVTARVRARRDENDFACIARVPMPKRLGGRRDLKGRLDFDGDTWAEVAGSALAFARLQNPDAPRIGIKYPGRNHYSWWDGSTSVEDRLVGHCAVEHVKAWLEEIFPSAAGRITVAAR</sequence>
<dbReference type="RefSeq" id="WP_069953984.1">
    <property type="nucleotide sequence ID" value="NZ_CP012886.2"/>
</dbReference>